<dbReference type="Pfam" id="PF02254">
    <property type="entry name" value="TrkA_N"/>
    <property type="match status" value="1"/>
</dbReference>
<dbReference type="SUPFAM" id="SSF116726">
    <property type="entry name" value="TrkA C-terminal domain-like"/>
    <property type="match status" value="1"/>
</dbReference>
<keyword evidence="3" id="KW-0813">Transport</keyword>
<feature type="transmembrane region" description="Helical" evidence="8">
    <location>
        <begin position="215"/>
        <end position="232"/>
    </location>
</feature>
<evidence type="ECO:0000256" key="1">
    <source>
        <dbReference type="ARBA" id="ARBA00004141"/>
    </source>
</evidence>
<dbReference type="PROSITE" id="PS51202">
    <property type="entry name" value="RCK_C"/>
    <property type="match status" value="1"/>
</dbReference>
<feature type="domain" description="RCK N-terminal" evidence="9">
    <location>
        <begin position="402"/>
        <end position="518"/>
    </location>
</feature>
<organism evidence="11 12">
    <name type="scientific">Desulfobaculum bizertense DSM 18034</name>
    <dbReference type="NCBI Taxonomy" id="1121442"/>
    <lineage>
        <taxon>Bacteria</taxon>
        <taxon>Pseudomonadati</taxon>
        <taxon>Thermodesulfobacteriota</taxon>
        <taxon>Desulfovibrionia</taxon>
        <taxon>Desulfovibrionales</taxon>
        <taxon>Desulfovibrionaceae</taxon>
        <taxon>Desulfobaculum</taxon>
    </lineage>
</organism>
<dbReference type="PANTHER" id="PTHR42751:SF3">
    <property type="entry name" value="SODIUM_GLUTAMATE SYMPORTER"/>
    <property type="match status" value="1"/>
</dbReference>
<dbReference type="GO" id="GO:0015297">
    <property type="term" value="F:antiporter activity"/>
    <property type="evidence" value="ECO:0007669"/>
    <property type="project" value="InterPro"/>
</dbReference>
<keyword evidence="12" id="KW-1185">Reference proteome</keyword>
<dbReference type="Gene3D" id="1.20.1530.20">
    <property type="match status" value="1"/>
</dbReference>
<dbReference type="InterPro" id="IPR003148">
    <property type="entry name" value="RCK_N"/>
</dbReference>
<dbReference type="InterPro" id="IPR006037">
    <property type="entry name" value="RCK_C"/>
</dbReference>
<dbReference type="InterPro" id="IPR038770">
    <property type="entry name" value="Na+/solute_symporter_sf"/>
</dbReference>
<dbReference type="GO" id="GO:0016020">
    <property type="term" value="C:membrane"/>
    <property type="evidence" value="ECO:0007669"/>
    <property type="project" value="UniProtKB-SubCell"/>
</dbReference>
<feature type="transmembrane region" description="Helical" evidence="8">
    <location>
        <begin position="352"/>
        <end position="372"/>
    </location>
</feature>
<gene>
    <name evidence="11" type="ORF">SAMN02745702_01638</name>
</gene>
<evidence type="ECO:0000259" key="10">
    <source>
        <dbReference type="PROSITE" id="PS51202"/>
    </source>
</evidence>
<dbReference type="Gene3D" id="3.30.70.1450">
    <property type="entry name" value="Regulator of K+ conductance, C-terminal domain"/>
    <property type="match status" value="1"/>
</dbReference>
<evidence type="ECO:0000256" key="3">
    <source>
        <dbReference type="ARBA" id="ARBA00022448"/>
    </source>
</evidence>
<dbReference type="GO" id="GO:1902600">
    <property type="term" value="P:proton transmembrane transport"/>
    <property type="evidence" value="ECO:0007669"/>
    <property type="project" value="InterPro"/>
</dbReference>
<evidence type="ECO:0000313" key="11">
    <source>
        <dbReference type="EMBL" id="SKA72291.1"/>
    </source>
</evidence>
<comment type="similarity">
    <text evidence="2">Belongs to the monovalent cation:proton antiporter 2 (CPA2) transporter (TC 2.A.37) family.</text>
</comment>
<feature type="transmembrane region" description="Helical" evidence="8">
    <location>
        <begin position="29"/>
        <end position="48"/>
    </location>
</feature>
<feature type="transmembrane region" description="Helical" evidence="8">
    <location>
        <begin position="54"/>
        <end position="71"/>
    </location>
</feature>
<proteinExistence type="inferred from homology"/>
<name>A0A1T4W6E6_9BACT</name>
<feature type="transmembrane region" description="Helical" evidence="8">
    <location>
        <begin position="177"/>
        <end position="195"/>
    </location>
</feature>
<feature type="transmembrane region" description="Helical" evidence="8">
    <location>
        <begin position="83"/>
        <end position="103"/>
    </location>
</feature>
<feature type="domain" description="RCK C-terminal" evidence="10">
    <location>
        <begin position="569"/>
        <end position="653"/>
    </location>
</feature>
<dbReference type="Proteomes" id="UP000189733">
    <property type="component" value="Unassembled WGS sequence"/>
</dbReference>
<dbReference type="Pfam" id="PF02080">
    <property type="entry name" value="TrkA_C"/>
    <property type="match status" value="1"/>
</dbReference>
<protein>
    <submittedName>
        <fullName evidence="11">Kef-type potassium/proton antiporter, CPA2 family</fullName>
    </submittedName>
</protein>
<dbReference type="InterPro" id="IPR036721">
    <property type="entry name" value="RCK_C_sf"/>
</dbReference>
<feature type="transmembrane region" description="Helical" evidence="8">
    <location>
        <begin position="293"/>
        <end position="312"/>
    </location>
</feature>
<dbReference type="STRING" id="1121442.SAMN02745702_01638"/>
<dbReference type="PROSITE" id="PS51201">
    <property type="entry name" value="RCK_N"/>
    <property type="match status" value="1"/>
</dbReference>
<dbReference type="InterPro" id="IPR006153">
    <property type="entry name" value="Cation/H_exchanger_TM"/>
</dbReference>
<feature type="transmembrane region" description="Helical" evidence="8">
    <location>
        <begin position="115"/>
        <end position="133"/>
    </location>
</feature>
<dbReference type="GO" id="GO:0006813">
    <property type="term" value="P:potassium ion transport"/>
    <property type="evidence" value="ECO:0007669"/>
    <property type="project" value="UniProtKB-KW"/>
</dbReference>
<sequence length="658" mass="71208">MGIAADLIIIVVTALGCAFIARRIGLPLILGYIAAGIILGPFTGGLTVTKVHDIELLAEIGVALLLFVLGIEFSFKELRPVRWVALIGTPLQIVICIVLGLGVGQMLGWEQVPSLWLGAIISLSSTMVVLKTLESQDLMGTLSSRVMIGMLIVQDLALVPMLIILPKIGNLGGELGVLGLAAVKAVVFLVGMVLAGRYVIPPLMSRIARCGSRELFLLTVCALGLGIGYLTYLVGLSFAFGAFVAGMVLSESEYAHQALNNILPLRDIFGLLFFASVGMLLNPQVLIEDYATVLTLLACVVVGKGVIFGVLARVFRYRNVIPLATALGMSQIGELSFLIANAGTEAGALTPHQYSLVLATAVLSMILTPVLAKSTAPLYRLKQRFFAMPTLQTVNLRDERLKNHVVLVGGDNIGRFIAATLARYGHKYVVIEADYNNMKALSEDGHPVIYGDAENSIVLDAAHIATAQIVLVTTPAPSVAREVVRLVRERREDMTIIGRAEGQEQMEEFSRCCVDMVVEPSLEASLEFIRQAFLKLNVSAEEIIRVTDSIHDEVYAPFRNKDAEDNSVPRSLRLSNRLFDLCWMELGEDSTLVGKSLGEAEVRRETGASVLAYIREGQLMVNPDIGERFAPGDQIAVVGDGEQLTVFRETFMPASVTE</sequence>
<evidence type="ECO:0000256" key="8">
    <source>
        <dbReference type="SAM" id="Phobius"/>
    </source>
</evidence>
<dbReference type="InterPro" id="IPR036291">
    <property type="entry name" value="NAD(P)-bd_dom_sf"/>
</dbReference>
<keyword evidence="7 8" id="KW-0472">Membrane</keyword>
<dbReference type="Gene3D" id="3.40.50.720">
    <property type="entry name" value="NAD(P)-binding Rossmann-like Domain"/>
    <property type="match status" value="1"/>
</dbReference>
<feature type="transmembrane region" description="Helical" evidence="8">
    <location>
        <begin position="268"/>
        <end position="287"/>
    </location>
</feature>
<evidence type="ECO:0000256" key="6">
    <source>
        <dbReference type="ARBA" id="ARBA00022989"/>
    </source>
</evidence>
<accession>A0A1T4W6E6</accession>
<feature type="transmembrane region" description="Helical" evidence="8">
    <location>
        <begin position="319"/>
        <end position="340"/>
    </location>
</feature>
<reference evidence="11 12" key="1">
    <citation type="submission" date="2017-02" db="EMBL/GenBank/DDBJ databases">
        <authorList>
            <person name="Peterson S.W."/>
        </authorList>
    </citation>
    <scope>NUCLEOTIDE SEQUENCE [LARGE SCALE GENOMIC DNA]</scope>
    <source>
        <strain evidence="11 12">DSM 18034</strain>
    </source>
</reference>
<dbReference type="SUPFAM" id="SSF51735">
    <property type="entry name" value="NAD(P)-binding Rossmann-fold domains"/>
    <property type="match status" value="1"/>
</dbReference>
<evidence type="ECO:0000256" key="4">
    <source>
        <dbReference type="ARBA" id="ARBA00022538"/>
    </source>
</evidence>
<keyword evidence="4" id="KW-0633">Potassium transport</keyword>
<evidence type="ECO:0000313" key="12">
    <source>
        <dbReference type="Proteomes" id="UP000189733"/>
    </source>
</evidence>
<feature type="transmembrane region" description="Helical" evidence="8">
    <location>
        <begin position="6"/>
        <end position="22"/>
    </location>
</feature>
<dbReference type="AlphaFoldDB" id="A0A1T4W6E6"/>
<dbReference type="Pfam" id="PF00999">
    <property type="entry name" value="Na_H_Exchanger"/>
    <property type="match status" value="1"/>
</dbReference>
<feature type="transmembrane region" description="Helical" evidence="8">
    <location>
        <begin position="145"/>
        <end position="165"/>
    </location>
</feature>
<keyword evidence="4" id="KW-0630">Potassium</keyword>
<dbReference type="EMBL" id="FUYA01000004">
    <property type="protein sequence ID" value="SKA72291.1"/>
    <property type="molecule type" value="Genomic_DNA"/>
</dbReference>
<dbReference type="RefSeq" id="WP_078684906.1">
    <property type="nucleotide sequence ID" value="NZ_FUYA01000004.1"/>
</dbReference>
<evidence type="ECO:0000256" key="5">
    <source>
        <dbReference type="ARBA" id="ARBA00022692"/>
    </source>
</evidence>
<evidence type="ECO:0000259" key="9">
    <source>
        <dbReference type="PROSITE" id="PS51201"/>
    </source>
</evidence>
<dbReference type="OrthoDB" id="9781411at2"/>
<comment type="subcellular location">
    <subcellularLocation>
        <location evidence="1">Membrane</location>
        <topology evidence="1">Multi-pass membrane protein</topology>
    </subcellularLocation>
</comment>
<dbReference type="PANTHER" id="PTHR42751">
    <property type="entry name" value="SODIUM/HYDROGEN EXCHANGER FAMILY/TRKA DOMAIN PROTEIN"/>
    <property type="match status" value="1"/>
</dbReference>
<evidence type="ECO:0000256" key="2">
    <source>
        <dbReference type="ARBA" id="ARBA00005551"/>
    </source>
</evidence>
<keyword evidence="6 8" id="KW-1133">Transmembrane helix</keyword>
<keyword evidence="4" id="KW-0406">Ion transport</keyword>
<dbReference type="GO" id="GO:0008324">
    <property type="term" value="F:monoatomic cation transmembrane transporter activity"/>
    <property type="evidence" value="ECO:0007669"/>
    <property type="project" value="InterPro"/>
</dbReference>
<keyword evidence="5 8" id="KW-0812">Transmembrane</keyword>
<evidence type="ECO:0000256" key="7">
    <source>
        <dbReference type="ARBA" id="ARBA00023136"/>
    </source>
</evidence>